<dbReference type="EMBL" id="NPCC01000047">
    <property type="protein sequence ID" value="PAE86794.1"/>
    <property type="molecule type" value="Genomic_DNA"/>
</dbReference>
<dbReference type="RefSeq" id="WP_095327405.1">
    <property type="nucleotide sequence ID" value="NZ_NPCC01000047.1"/>
</dbReference>
<feature type="transmembrane region" description="Helical" evidence="1">
    <location>
        <begin position="9"/>
        <end position="30"/>
    </location>
</feature>
<evidence type="ECO:0000313" key="3">
    <source>
        <dbReference type="Proteomes" id="UP000216207"/>
    </source>
</evidence>
<organism evidence="2 3">
    <name type="scientific">Shouchella clausii</name>
    <name type="common">Alkalihalobacillus clausii</name>
    <dbReference type="NCBI Taxonomy" id="79880"/>
    <lineage>
        <taxon>Bacteria</taxon>
        <taxon>Bacillati</taxon>
        <taxon>Bacillota</taxon>
        <taxon>Bacilli</taxon>
        <taxon>Bacillales</taxon>
        <taxon>Bacillaceae</taxon>
        <taxon>Shouchella</taxon>
    </lineage>
</organism>
<protein>
    <recommendedName>
        <fullName evidence="4">WD40 repeat domain-containing protein</fullName>
    </recommendedName>
</protein>
<dbReference type="SUPFAM" id="SSF82171">
    <property type="entry name" value="DPP6 N-terminal domain-like"/>
    <property type="match status" value="1"/>
</dbReference>
<evidence type="ECO:0000313" key="2">
    <source>
        <dbReference type="EMBL" id="PAE86794.1"/>
    </source>
</evidence>
<evidence type="ECO:0000256" key="1">
    <source>
        <dbReference type="SAM" id="Phobius"/>
    </source>
</evidence>
<accession>A0A268NTI3</accession>
<keyword evidence="1" id="KW-1133">Transmembrane helix</keyword>
<evidence type="ECO:0008006" key="4">
    <source>
        <dbReference type="Google" id="ProtNLM"/>
    </source>
</evidence>
<dbReference type="Proteomes" id="UP000216207">
    <property type="component" value="Unassembled WGS sequence"/>
</dbReference>
<sequence length="387" mass="44188">MNHFSTKRYMVLFVFIAFLSVTITYFYVAISDRLNIEPIPFEWETISGDESYLERVQLSGYLQKSQDSTSNSLLFETDGHTVAFGEPLSWLERYDAGYDPYYDRIAFEHRSLFRPLVHDLYTYIDVNDENNQVAAISLTQDQQEMLITVLENHTGDSMQATISVDGLQDEETGYISYAYVEGNTVSVIMETMTETPTGERFWFYVIDLEKQAIIQKASLADLATDSVASSSAYVFFDFKQRPAVILDIDGSLAFYDFKTNHLSEIDTSNGQNMINASEAEDGSVILLGGTDEQIVYRFETDSPDKITQIGELPKVLTENEDHYIAGFTEENGFLHLLIDETMPEENPIVSSYSIYTVKLEDGQILYHGKTEYRTENGYLHFHKLERA</sequence>
<gene>
    <name evidence="2" type="ORF">CHH72_21670</name>
</gene>
<keyword evidence="1" id="KW-0812">Transmembrane</keyword>
<comment type="caution">
    <text evidence="2">The sequence shown here is derived from an EMBL/GenBank/DDBJ whole genome shotgun (WGS) entry which is preliminary data.</text>
</comment>
<name>A0A268NTI3_SHOCL</name>
<proteinExistence type="predicted"/>
<reference evidence="2 3" key="1">
    <citation type="submission" date="2017-07" db="EMBL/GenBank/DDBJ databases">
        <title>Isolation and whole genome analysis of endospore-forming bacteria from heroin.</title>
        <authorList>
            <person name="Kalinowski J."/>
            <person name="Ahrens B."/>
            <person name="Al-Dilaimi A."/>
            <person name="Winkler A."/>
            <person name="Wibberg D."/>
            <person name="Schleenbecker U."/>
            <person name="Ruckert C."/>
            <person name="Wolfel R."/>
            <person name="Grass G."/>
        </authorList>
    </citation>
    <scope>NUCLEOTIDE SEQUENCE [LARGE SCALE GENOMIC DNA]</scope>
    <source>
        <strain evidence="2 3">7539</strain>
    </source>
</reference>
<keyword evidence="1" id="KW-0472">Membrane</keyword>
<dbReference type="AlphaFoldDB" id="A0A268NTI3"/>